<keyword evidence="2" id="KW-1185">Reference proteome</keyword>
<sequence length="99" mass="11076">VHAQKKISEYFDSTNEAWSKRDLEQGVDRDVPIEFDRVMNLVEASPNHVHRHDGLHEARLFSMAHSRSVLAHFGKHQLATMLTCQIGDGCEGKPTPAAA</sequence>
<protein>
    <submittedName>
        <fullName evidence="1">Uncharacterized protein</fullName>
    </submittedName>
</protein>
<dbReference type="Proteomes" id="UP001189429">
    <property type="component" value="Unassembled WGS sequence"/>
</dbReference>
<proteinExistence type="predicted"/>
<reference evidence="1" key="1">
    <citation type="submission" date="2023-10" db="EMBL/GenBank/DDBJ databases">
        <authorList>
            <person name="Chen Y."/>
            <person name="Shah S."/>
            <person name="Dougan E. K."/>
            <person name="Thang M."/>
            <person name="Chan C."/>
        </authorList>
    </citation>
    <scope>NUCLEOTIDE SEQUENCE [LARGE SCALE GENOMIC DNA]</scope>
</reference>
<feature type="non-terminal residue" evidence="1">
    <location>
        <position position="99"/>
    </location>
</feature>
<accession>A0ABN9YBH3</accession>
<comment type="caution">
    <text evidence="1">The sequence shown here is derived from an EMBL/GenBank/DDBJ whole genome shotgun (WGS) entry which is preliminary data.</text>
</comment>
<feature type="non-terminal residue" evidence="1">
    <location>
        <position position="1"/>
    </location>
</feature>
<evidence type="ECO:0000313" key="1">
    <source>
        <dbReference type="EMBL" id="CAK0908721.1"/>
    </source>
</evidence>
<name>A0ABN9YBH3_9DINO</name>
<dbReference type="EMBL" id="CAUYUJ010022065">
    <property type="protein sequence ID" value="CAK0908721.1"/>
    <property type="molecule type" value="Genomic_DNA"/>
</dbReference>
<organism evidence="1 2">
    <name type="scientific">Prorocentrum cordatum</name>
    <dbReference type="NCBI Taxonomy" id="2364126"/>
    <lineage>
        <taxon>Eukaryota</taxon>
        <taxon>Sar</taxon>
        <taxon>Alveolata</taxon>
        <taxon>Dinophyceae</taxon>
        <taxon>Prorocentrales</taxon>
        <taxon>Prorocentraceae</taxon>
        <taxon>Prorocentrum</taxon>
    </lineage>
</organism>
<gene>
    <name evidence="1" type="ORF">PCOR1329_LOCUS83326</name>
</gene>
<evidence type="ECO:0000313" key="2">
    <source>
        <dbReference type="Proteomes" id="UP001189429"/>
    </source>
</evidence>